<name>A0ABR1YG39_9PEZI</name>
<feature type="non-terminal residue" evidence="2">
    <location>
        <position position="1"/>
    </location>
</feature>
<organism evidence="2 3">
    <name type="scientific">Phyllosticta capitalensis</name>
    <dbReference type="NCBI Taxonomy" id="121624"/>
    <lineage>
        <taxon>Eukaryota</taxon>
        <taxon>Fungi</taxon>
        <taxon>Dikarya</taxon>
        <taxon>Ascomycota</taxon>
        <taxon>Pezizomycotina</taxon>
        <taxon>Dothideomycetes</taxon>
        <taxon>Dothideomycetes incertae sedis</taxon>
        <taxon>Botryosphaeriales</taxon>
        <taxon>Phyllostictaceae</taxon>
        <taxon>Phyllosticta</taxon>
    </lineage>
</organism>
<dbReference type="InterPro" id="IPR031355">
    <property type="entry name" value="YBL010C/LAA2-like"/>
</dbReference>
<proteinExistence type="predicted"/>
<evidence type="ECO:0000313" key="2">
    <source>
        <dbReference type="EMBL" id="KAK8228990.1"/>
    </source>
</evidence>
<dbReference type="EMBL" id="JBBWRZ010000009">
    <property type="protein sequence ID" value="KAK8228990.1"/>
    <property type="molecule type" value="Genomic_DNA"/>
</dbReference>
<evidence type="ECO:0000256" key="1">
    <source>
        <dbReference type="SAM" id="MobiDB-lite"/>
    </source>
</evidence>
<feature type="compositionally biased region" description="Low complexity" evidence="1">
    <location>
        <begin position="93"/>
        <end position="115"/>
    </location>
</feature>
<dbReference type="Proteomes" id="UP001492380">
    <property type="component" value="Unassembled WGS sequence"/>
</dbReference>
<feature type="compositionally biased region" description="Basic and acidic residues" evidence="1">
    <location>
        <begin position="370"/>
        <end position="379"/>
    </location>
</feature>
<feature type="compositionally biased region" description="Polar residues" evidence="1">
    <location>
        <begin position="40"/>
        <end position="50"/>
    </location>
</feature>
<feature type="compositionally biased region" description="Acidic residues" evidence="1">
    <location>
        <begin position="215"/>
        <end position="238"/>
    </location>
</feature>
<feature type="compositionally biased region" description="Polar residues" evidence="1">
    <location>
        <begin position="395"/>
        <end position="406"/>
    </location>
</feature>
<dbReference type="PANTHER" id="PTHR38698:SF1">
    <property type="entry name" value="FUNGAL PROTEIN"/>
    <property type="match status" value="1"/>
</dbReference>
<protein>
    <submittedName>
        <fullName evidence="2">Uncharacterized protein</fullName>
    </submittedName>
</protein>
<gene>
    <name evidence="2" type="ORF">HDK90DRAFT_557419</name>
</gene>
<feature type="region of interest" description="Disordered" evidence="1">
    <location>
        <begin position="1"/>
        <end position="273"/>
    </location>
</feature>
<feature type="compositionally biased region" description="Polar residues" evidence="1">
    <location>
        <begin position="155"/>
        <end position="182"/>
    </location>
</feature>
<sequence length="496" mass="53959">ELEPPRKSVELEDSGAHELAESSDGDDHFSDASEGRPSTDNRSSLTSPTPMTRVEKVDDEPSYGEVPGTEAYNKRTQDAVPDEVEIVPEGSRSRSVSNLSVSDRPTTPRSPGGTPLVVVEKIDPEHPSHGEVPGTPAYEHHRADAVPDLVLKASDNPSQANLLTGQGSPTASDRSETLSNGDQAPDDGKPEEPLSSQVTEAGEQATGDGNHDLGDDFDDFEEGGQDEDFGDDFGDFDDGFQFSGDKAGDSFDEPAQPVSDPIPTFPSPSFEGLDAQDVFSTSQKFVNQIFPHPNENQPRIDHEISPSLLSERSLSLWAQLVAPPPLQPPNWVRSRIRRLFLVSLGVPVDLDEILPASKQKKLVLPSIHIGGERSPRPSADESANGAVSKLRKEGQQSSTSVDSNASRVERKRRGPPPPPEFDVSATTMLCSTTEAALNNFTDEELQAHVQKLKELLKRAEEVMVYWTKRKESAIGDKEAFEAVIENLVKHAKKVRK</sequence>
<dbReference type="Pfam" id="PF17104">
    <property type="entry name" value="YBL010C_LAA2"/>
    <property type="match status" value="1"/>
</dbReference>
<comment type="caution">
    <text evidence="2">The sequence shown here is derived from an EMBL/GenBank/DDBJ whole genome shotgun (WGS) entry which is preliminary data.</text>
</comment>
<dbReference type="PANTHER" id="PTHR38698">
    <property type="entry name" value="EXPRESSED PROTEIN"/>
    <property type="match status" value="1"/>
</dbReference>
<feature type="region of interest" description="Disordered" evidence="1">
    <location>
        <begin position="367"/>
        <end position="424"/>
    </location>
</feature>
<reference evidence="2 3" key="1">
    <citation type="submission" date="2024-04" db="EMBL/GenBank/DDBJ databases">
        <title>Phyllosticta paracitricarpa is synonymous to the EU quarantine fungus P. citricarpa based on phylogenomic analyses.</title>
        <authorList>
            <consortium name="Lawrence Berkeley National Laboratory"/>
            <person name="Van Ingen-Buijs V.A."/>
            <person name="Van Westerhoven A.C."/>
            <person name="Haridas S."/>
            <person name="Skiadas P."/>
            <person name="Martin F."/>
            <person name="Groenewald J.Z."/>
            <person name="Crous P.W."/>
            <person name="Seidl M.F."/>
        </authorList>
    </citation>
    <scope>NUCLEOTIDE SEQUENCE [LARGE SCALE GENOMIC DNA]</scope>
    <source>
        <strain evidence="2 3">CBS 123374</strain>
    </source>
</reference>
<feature type="compositionally biased region" description="Basic and acidic residues" evidence="1">
    <location>
        <begin position="120"/>
        <end position="129"/>
    </location>
</feature>
<feature type="compositionally biased region" description="Basic and acidic residues" evidence="1">
    <location>
        <begin position="1"/>
        <end position="39"/>
    </location>
</feature>
<evidence type="ECO:0000313" key="3">
    <source>
        <dbReference type="Proteomes" id="UP001492380"/>
    </source>
</evidence>
<accession>A0ABR1YG39</accession>
<keyword evidence="3" id="KW-1185">Reference proteome</keyword>